<keyword evidence="3" id="KW-0934">Plastid</keyword>
<comment type="subcellular location">
    <subcellularLocation>
        <location evidence="1">Plastid</location>
        <location evidence="1">Chloroplast stroma</location>
    </subcellularLocation>
</comment>
<feature type="compositionally biased region" description="Gly residues" evidence="6">
    <location>
        <begin position="199"/>
        <end position="210"/>
    </location>
</feature>
<proteinExistence type="inferred from homology"/>
<evidence type="ECO:0000313" key="7">
    <source>
        <dbReference type="EMBL" id="WIA13684.1"/>
    </source>
</evidence>
<evidence type="ECO:0000256" key="2">
    <source>
        <dbReference type="ARBA" id="ARBA00022528"/>
    </source>
</evidence>
<keyword evidence="4" id="KW-0809">Transit peptide</keyword>
<dbReference type="InterPro" id="IPR052495">
    <property type="entry name" value="Alpha-glucan_binding_chloro"/>
</dbReference>
<evidence type="ECO:0000256" key="3">
    <source>
        <dbReference type="ARBA" id="ARBA00022640"/>
    </source>
</evidence>
<evidence type="ECO:0000313" key="8">
    <source>
        <dbReference type="Proteomes" id="UP001244341"/>
    </source>
</evidence>
<gene>
    <name evidence="7" type="ORF">OEZ85_007244</name>
</gene>
<name>A0ABY8TXT0_TETOB</name>
<feature type="compositionally biased region" description="Low complexity" evidence="6">
    <location>
        <begin position="71"/>
        <end position="107"/>
    </location>
</feature>
<dbReference type="PANTHER" id="PTHR34113:SF2">
    <property type="entry name" value="PROTEIN LIKE EARLY STARVATION, CHLOROPLASTIC"/>
    <property type="match status" value="1"/>
</dbReference>
<dbReference type="Proteomes" id="UP001244341">
    <property type="component" value="Chromosome 4b"/>
</dbReference>
<feature type="compositionally biased region" description="Low complexity" evidence="6">
    <location>
        <begin position="134"/>
        <end position="198"/>
    </location>
</feature>
<keyword evidence="2" id="KW-0150">Chloroplast</keyword>
<dbReference type="EMBL" id="CP126211">
    <property type="protein sequence ID" value="WIA13684.1"/>
    <property type="molecule type" value="Genomic_DNA"/>
</dbReference>
<comment type="similarity">
    <text evidence="5">Belongs to the ESV1 family.</text>
</comment>
<feature type="region of interest" description="Disordered" evidence="6">
    <location>
        <begin position="64"/>
        <end position="109"/>
    </location>
</feature>
<feature type="compositionally biased region" description="Low complexity" evidence="6">
    <location>
        <begin position="259"/>
        <end position="281"/>
    </location>
</feature>
<protein>
    <submittedName>
        <fullName evidence="7">Uncharacterized protein</fullName>
    </submittedName>
</protein>
<accession>A0ABY8TXT0</accession>
<keyword evidence="8" id="KW-1185">Reference proteome</keyword>
<evidence type="ECO:0000256" key="5">
    <source>
        <dbReference type="ARBA" id="ARBA00038237"/>
    </source>
</evidence>
<evidence type="ECO:0000256" key="6">
    <source>
        <dbReference type="SAM" id="MobiDB-lite"/>
    </source>
</evidence>
<sequence length="731" mass="76228">MKLVKHNASCHRALGTRQSLAARPAAVPGNRHRRALHVCQTAASDEKSRAGPLFLSDLIAFETDVDADGNPSPASSGSMSGTSRDANSSSSGSSLASSLGLGSSGIAGEDDHTHKAQEIINRATEVLAAARAALSTPAAEQGTSSGAPQQASSSSSSSSTPTVASQQQPTTKPSSGAAGPPSSSSAAAGPGPSSSSSSSGGGPASDGGAAGSSEPLTRRWSQLSDGQDLTRHVLQSALDQMQSSGAPIAAPKDPPAPPSSSSSRGGSSSSSGGGTAMPTSSFQTKGPSGPPVMGAAAVAAAAAGGGVRLPRDIRSSGRAPADTGHSPAPSWAQSLLGSDDFGGSPGGGSLFPSELQLQRAPAAAAGPAALPFADEPMTLTLPPVALGLKSQSQLDVERAKAAVLPPLQSVLELTTAFRPPERTGAAPQADVMVDAITGEEVAAPAPVGRALADGSGRLADGTWWAKKSGIEYGKNGYWKRWQLLRGGSADGTVEWEETWWDASDYTGLKEMGAQKQGKNADGDAWRESWTERLMYASNDLDCVVERNAHKWAAQGNGDEWEEKWGEHYHASGKVAKFADKWGKTGPNVWHERWGEDYDSSVGDACVKWTDKWAERLLPDGAREQWGDKWHEAFANGRGEKNGEVWSVGAGSDRYQRWWGEQHLGDMRVRRHGHSTTGEHWDDIAHMDTYYNPVPHFGFKLALDHSPQLRGVPLKPKEVKADDPFGPGLDAL</sequence>
<feature type="region of interest" description="Disordered" evidence="6">
    <location>
        <begin position="308"/>
        <end position="347"/>
    </location>
</feature>
<reference evidence="7 8" key="1">
    <citation type="submission" date="2023-05" db="EMBL/GenBank/DDBJ databases">
        <title>A 100% complete, gapless, phased diploid assembly of the Scenedesmus obliquus UTEX 3031 genome.</title>
        <authorList>
            <person name="Biondi T.C."/>
            <person name="Hanschen E.R."/>
            <person name="Kwon T."/>
            <person name="Eng W."/>
            <person name="Kruse C.P.S."/>
            <person name="Koehler S.I."/>
            <person name="Kunde Y."/>
            <person name="Gleasner C.D."/>
            <person name="You Mak K.T."/>
            <person name="Polle J."/>
            <person name="Hovde B.T."/>
            <person name="Starkenburg S.R."/>
        </authorList>
    </citation>
    <scope>NUCLEOTIDE SEQUENCE [LARGE SCALE GENOMIC DNA]</scope>
    <source>
        <strain evidence="7 8">DOE0152z</strain>
    </source>
</reference>
<dbReference type="PANTHER" id="PTHR34113">
    <property type="entry name" value="INACTIVE PURPLE ACID PHOSPHATASE-LIKE PROTEIN"/>
    <property type="match status" value="1"/>
</dbReference>
<evidence type="ECO:0000256" key="1">
    <source>
        <dbReference type="ARBA" id="ARBA00004470"/>
    </source>
</evidence>
<feature type="region of interest" description="Disordered" evidence="6">
    <location>
        <begin position="134"/>
        <end position="293"/>
    </location>
</feature>
<evidence type="ECO:0000256" key="4">
    <source>
        <dbReference type="ARBA" id="ARBA00022946"/>
    </source>
</evidence>
<organism evidence="7 8">
    <name type="scientific">Tetradesmus obliquus</name>
    <name type="common">Green alga</name>
    <name type="synonym">Acutodesmus obliquus</name>
    <dbReference type="NCBI Taxonomy" id="3088"/>
    <lineage>
        <taxon>Eukaryota</taxon>
        <taxon>Viridiplantae</taxon>
        <taxon>Chlorophyta</taxon>
        <taxon>core chlorophytes</taxon>
        <taxon>Chlorophyceae</taxon>
        <taxon>CS clade</taxon>
        <taxon>Sphaeropleales</taxon>
        <taxon>Scenedesmaceae</taxon>
        <taxon>Tetradesmus</taxon>
    </lineage>
</organism>